<evidence type="ECO:0000256" key="1">
    <source>
        <dbReference type="SAM" id="SignalP"/>
    </source>
</evidence>
<dbReference type="RefSeq" id="WP_134113421.1">
    <property type="nucleotide sequence ID" value="NZ_SOBG01000006.1"/>
</dbReference>
<dbReference type="Proteomes" id="UP000294678">
    <property type="component" value="Unassembled WGS sequence"/>
</dbReference>
<feature type="signal peptide" evidence="1">
    <location>
        <begin position="1"/>
        <end position="22"/>
    </location>
</feature>
<evidence type="ECO:0000313" key="2">
    <source>
        <dbReference type="EMBL" id="TDT69210.1"/>
    </source>
</evidence>
<keyword evidence="3" id="KW-1185">Reference proteome</keyword>
<sequence>MKKIVLLVLGLIILACTNNVPLQNTVKQGGIVNNTPVQTKSIDNSKFQGINYLEKKVIGISMETSGMSYEERIGFLEDRIIGNRSNDNILIRQRKLYDLVFLDGSYYSLNTKVDNLEDYIFQERDSDLDLQTRIEKIEEYLYSDRKNGEALLDRINDIYSYLLITDKDFIKKGQFLKREIGVIEIRTVKNYGSLEVGEILEFNLEKDIEGIAKTGSLVIGKVISKTTGGLFTDEKVTIVLGKIINQEKREISIYKKIELKGNVQRIFGGKYVRIDNMVIIG</sequence>
<comment type="caution">
    <text evidence="2">The sequence shown here is derived from an EMBL/GenBank/DDBJ whole genome shotgun (WGS) entry which is preliminary data.</text>
</comment>
<evidence type="ECO:0000313" key="3">
    <source>
        <dbReference type="Proteomes" id="UP000294678"/>
    </source>
</evidence>
<dbReference type="PROSITE" id="PS51257">
    <property type="entry name" value="PROKAR_LIPOPROTEIN"/>
    <property type="match status" value="1"/>
</dbReference>
<gene>
    <name evidence="2" type="ORF">EV215_1552</name>
</gene>
<protein>
    <submittedName>
        <fullName evidence="2">Uncharacterized protein</fullName>
    </submittedName>
</protein>
<proteinExistence type="predicted"/>
<dbReference type="EMBL" id="SOBG01000006">
    <property type="protein sequence ID" value="TDT69210.1"/>
    <property type="molecule type" value="Genomic_DNA"/>
</dbReference>
<feature type="chain" id="PRO_5041380011" evidence="1">
    <location>
        <begin position="23"/>
        <end position="281"/>
    </location>
</feature>
<accession>A0AA46I5R1</accession>
<organism evidence="2 3">
    <name type="scientific">Hypnocyclicus thermotrophus</name>
    <dbReference type="NCBI Taxonomy" id="1627895"/>
    <lineage>
        <taxon>Bacteria</taxon>
        <taxon>Fusobacteriati</taxon>
        <taxon>Fusobacteriota</taxon>
        <taxon>Fusobacteriia</taxon>
        <taxon>Fusobacteriales</taxon>
        <taxon>Fusobacteriaceae</taxon>
        <taxon>Hypnocyclicus</taxon>
    </lineage>
</organism>
<dbReference type="AlphaFoldDB" id="A0AA46I5R1"/>
<reference evidence="2 3" key="1">
    <citation type="submission" date="2019-03" db="EMBL/GenBank/DDBJ databases">
        <title>Genomic Encyclopedia of Type Strains, Phase IV (KMG-IV): sequencing the most valuable type-strain genomes for metagenomic binning, comparative biology and taxonomic classification.</title>
        <authorList>
            <person name="Goeker M."/>
        </authorList>
    </citation>
    <scope>NUCLEOTIDE SEQUENCE [LARGE SCALE GENOMIC DNA]</scope>
    <source>
        <strain evidence="2 3">DSM 100055</strain>
    </source>
</reference>
<name>A0AA46I5R1_9FUSO</name>
<keyword evidence="1" id="KW-0732">Signal</keyword>